<comment type="similarity">
    <text evidence="1">Belongs to the patched family.</text>
</comment>
<dbReference type="AlphaFoldDB" id="A0A3M7S4F9"/>
<keyword evidence="2" id="KW-0472">Membrane</keyword>
<dbReference type="STRING" id="10195.A0A3M7S4F9"/>
<organism evidence="4 5">
    <name type="scientific">Brachionus plicatilis</name>
    <name type="common">Marine rotifer</name>
    <name type="synonym">Brachionus muelleri</name>
    <dbReference type="NCBI Taxonomy" id="10195"/>
    <lineage>
        <taxon>Eukaryota</taxon>
        <taxon>Metazoa</taxon>
        <taxon>Spiralia</taxon>
        <taxon>Gnathifera</taxon>
        <taxon>Rotifera</taxon>
        <taxon>Eurotatoria</taxon>
        <taxon>Monogononta</taxon>
        <taxon>Pseudotrocha</taxon>
        <taxon>Ploima</taxon>
        <taxon>Brachionidae</taxon>
        <taxon>Brachionus</taxon>
    </lineage>
</organism>
<dbReference type="Pfam" id="PF12349">
    <property type="entry name" value="Sterol-sensing"/>
    <property type="match status" value="1"/>
</dbReference>
<dbReference type="PANTHER" id="PTHR10796:SF92">
    <property type="entry name" value="PATCHED-RELATED, ISOFORM A"/>
    <property type="match status" value="1"/>
</dbReference>
<feature type="transmembrane region" description="Helical" evidence="2">
    <location>
        <begin position="696"/>
        <end position="718"/>
    </location>
</feature>
<evidence type="ECO:0000313" key="5">
    <source>
        <dbReference type="Proteomes" id="UP000276133"/>
    </source>
</evidence>
<feature type="transmembrane region" description="Helical" evidence="2">
    <location>
        <begin position="730"/>
        <end position="756"/>
    </location>
</feature>
<dbReference type="SUPFAM" id="SSF82866">
    <property type="entry name" value="Multidrug efflux transporter AcrB transmembrane domain"/>
    <property type="match status" value="2"/>
</dbReference>
<feature type="transmembrane region" description="Helical" evidence="2">
    <location>
        <begin position="363"/>
        <end position="382"/>
    </location>
</feature>
<dbReference type="InterPro" id="IPR051697">
    <property type="entry name" value="Patched_domain-protein"/>
</dbReference>
<dbReference type="Proteomes" id="UP000276133">
    <property type="component" value="Unassembled WGS sequence"/>
</dbReference>
<feature type="transmembrane region" description="Helical" evidence="2">
    <location>
        <begin position="250"/>
        <end position="268"/>
    </location>
</feature>
<dbReference type="EMBL" id="REGN01002052">
    <property type="protein sequence ID" value="RNA30704.1"/>
    <property type="molecule type" value="Genomic_DNA"/>
</dbReference>
<dbReference type="GO" id="GO:0016020">
    <property type="term" value="C:membrane"/>
    <property type="evidence" value="ECO:0007669"/>
    <property type="project" value="TreeGrafter"/>
</dbReference>
<comment type="caution">
    <text evidence="4">The sequence shown here is derived from an EMBL/GenBank/DDBJ whole genome shotgun (WGS) entry which is preliminary data.</text>
</comment>
<keyword evidence="2" id="KW-0812">Transmembrane</keyword>
<dbReference type="InterPro" id="IPR000731">
    <property type="entry name" value="SSD"/>
</dbReference>
<evidence type="ECO:0000259" key="3">
    <source>
        <dbReference type="PROSITE" id="PS50156"/>
    </source>
</evidence>
<feature type="transmembrane region" description="Helical" evidence="2">
    <location>
        <begin position="311"/>
        <end position="331"/>
    </location>
</feature>
<keyword evidence="2" id="KW-1133">Transmembrane helix</keyword>
<evidence type="ECO:0000256" key="1">
    <source>
        <dbReference type="ARBA" id="ARBA00005585"/>
    </source>
</evidence>
<gene>
    <name evidence="4" type="ORF">BpHYR1_029574</name>
</gene>
<name>A0A3M7S4F9_BRAPC</name>
<feature type="domain" description="SSD" evidence="3">
    <location>
        <begin position="251"/>
        <end position="416"/>
    </location>
</feature>
<evidence type="ECO:0000256" key="2">
    <source>
        <dbReference type="SAM" id="Phobius"/>
    </source>
</evidence>
<feature type="transmembrane region" description="Helical" evidence="2">
    <location>
        <begin position="813"/>
        <end position="835"/>
    </location>
</feature>
<dbReference type="PROSITE" id="PS50156">
    <property type="entry name" value="SSD"/>
    <property type="match status" value="1"/>
</dbReference>
<evidence type="ECO:0000313" key="4">
    <source>
        <dbReference type="EMBL" id="RNA30704.1"/>
    </source>
</evidence>
<sequence>MLRMDMITKVDKLFFPIKSQAKQDERLVKSLFNKSKMLSEDFFLHQIADFGTWAEVNFQTCSGENILSENYLQQIKKIHGSVLEMADLDQVCAKRNGQCLVDGADLLEPKFYEAFLLSSMIRKSSLHQWDQSYDRKNFRFYVNFGDSGTIGFTDLSYNLGKHFRVNFQNESNDGKEAGFARLVKLRYNLKDNADSAQSAVINWELQFLKLMKNLTNGPKECNDKNGMFKISYAASQSLDSEMTNNVSLDIGLVVGTFSLIIIFACLFMSLGTNLVTSPSYVLPFAGIAAAFFGISSSFGLCSYLNYPGCNLIFVIPFLVIGIGIDDMFLIYSSFQHIASKKTTQTSKEKILEEVICKTLSRSGVSITITSLTDFTAFLVGITTGFKSVQIFCVYAGISILFCYFYQITFFTGFLCWHCRRVLEQRNAFLPWLKAQPKQLKIKFFDLKKFKQKWLKIWEFFICHKAGKLLTFLLFLVYISTSAWHAYHIHEGIDLKDLVSEDSYYSAYVEDNSQLNDLYPIVMLVMHQPIDYDQMQNRILVKNLIKNSHKIKGISDSFGLNWLDMFKSDKIEYKDSAKNLINTLKDYPPFLNDIVLKKTYFDYQLNRTVSAGYFAMSDLDSGQNVYQYEIEASRFYLQYSELHLSSLDAMPMHLLRKVCQESGLPVFPYSITFKYYEQFEETLPNVIQSFVIALESMYLIALIFVPDLVSVFCIIASMLSIMTGLVGFMHLWGLSLSSITMIELIMSVGFCVDFSAHVTHAFITNGKGDRNKRAYKAFLHVGVPIFNSAVSTIVGISLLGFCKSYIFKSFFKTMIILMSLGILNSLLFLPVLLSLIGPHWPMHQEAKQQMREEEMVCLNGQKSDENV</sequence>
<dbReference type="Gene3D" id="1.20.1640.10">
    <property type="entry name" value="Multidrug efflux transporter AcrB transmembrane domain"/>
    <property type="match status" value="2"/>
</dbReference>
<protein>
    <submittedName>
        <fullName evidence="4">Patched domain-containing 3</fullName>
    </submittedName>
</protein>
<dbReference type="InterPro" id="IPR053958">
    <property type="entry name" value="HMGCR/SNAP/NPC1-like_SSD"/>
</dbReference>
<feature type="transmembrane region" description="Helical" evidence="2">
    <location>
        <begin position="388"/>
        <end position="416"/>
    </location>
</feature>
<accession>A0A3M7S4F9</accession>
<feature type="transmembrane region" description="Helical" evidence="2">
    <location>
        <begin position="280"/>
        <end position="305"/>
    </location>
</feature>
<dbReference type="OrthoDB" id="6510177at2759"/>
<feature type="transmembrane region" description="Helical" evidence="2">
    <location>
        <begin position="776"/>
        <end position="801"/>
    </location>
</feature>
<dbReference type="PANTHER" id="PTHR10796">
    <property type="entry name" value="PATCHED-RELATED"/>
    <property type="match status" value="1"/>
</dbReference>
<keyword evidence="5" id="KW-1185">Reference proteome</keyword>
<reference evidence="4 5" key="1">
    <citation type="journal article" date="2018" name="Sci. Rep.">
        <title>Genomic signatures of local adaptation to the degree of environmental predictability in rotifers.</title>
        <authorList>
            <person name="Franch-Gras L."/>
            <person name="Hahn C."/>
            <person name="Garcia-Roger E.M."/>
            <person name="Carmona M.J."/>
            <person name="Serra M."/>
            <person name="Gomez A."/>
        </authorList>
    </citation>
    <scope>NUCLEOTIDE SEQUENCE [LARGE SCALE GENOMIC DNA]</scope>
    <source>
        <strain evidence="4">HYR1</strain>
    </source>
</reference>
<proteinExistence type="inferred from homology"/>